<dbReference type="Gene3D" id="2.60.40.1460">
    <property type="entry name" value="Integrin domains. Chain A, domain 2"/>
    <property type="match status" value="1"/>
</dbReference>
<feature type="signal peptide" evidence="13">
    <location>
        <begin position="1"/>
        <end position="24"/>
    </location>
</feature>
<dbReference type="EMBL" id="CAXLJM020000015">
    <property type="protein sequence ID" value="CAL8082555.1"/>
    <property type="molecule type" value="Genomic_DNA"/>
</dbReference>
<dbReference type="InterPro" id="IPR013517">
    <property type="entry name" value="FG-GAP"/>
</dbReference>
<evidence type="ECO:0000256" key="11">
    <source>
        <dbReference type="ARBA" id="ARBA00023180"/>
    </source>
</evidence>
<evidence type="ECO:0000256" key="1">
    <source>
        <dbReference type="ARBA" id="ARBA00004479"/>
    </source>
</evidence>
<keyword evidence="9 13" id="KW-0472">Membrane</keyword>
<feature type="domain" description="Integrin alpha third immunoglobulin-like" evidence="16">
    <location>
        <begin position="787"/>
        <end position="977"/>
    </location>
</feature>
<keyword evidence="4 13" id="KW-0732">Signal</keyword>
<dbReference type="InterPro" id="IPR048286">
    <property type="entry name" value="Integrin_alpha_Ig-like_3"/>
</dbReference>
<dbReference type="Gene3D" id="2.60.40.1530">
    <property type="entry name" value="ntegrin, alpha v. Chain A, domain 4"/>
    <property type="match status" value="1"/>
</dbReference>
<gene>
    <name evidence="17" type="ORF">ODALV1_LOCUS5245</name>
</gene>
<dbReference type="InterPro" id="IPR032695">
    <property type="entry name" value="Integrin_dom_sf"/>
</dbReference>
<evidence type="ECO:0000256" key="6">
    <source>
        <dbReference type="ARBA" id="ARBA00022889"/>
    </source>
</evidence>
<dbReference type="InterPro" id="IPR048285">
    <property type="entry name" value="Integrin_alpha_Ig-like_2"/>
</dbReference>
<dbReference type="Gene3D" id="1.20.5.930">
    <property type="entry name" value="Bicelle-embedded integrin alpha(iib) transmembrane segment"/>
    <property type="match status" value="1"/>
</dbReference>
<name>A0ABP1PYD9_9HEXA</name>
<feature type="repeat" description="FG-GAP" evidence="12">
    <location>
        <begin position="359"/>
        <end position="417"/>
    </location>
</feature>
<dbReference type="SUPFAM" id="SSF69318">
    <property type="entry name" value="Integrin alpha N-terminal domain"/>
    <property type="match status" value="1"/>
</dbReference>
<feature type="domain" description="Integrin alpha second immunoglobulin-like" evidence="15">
    <location>
        <begin position="637"/>
        <end position="781"/>
    </location>
</feature>
<evidence type="ECO:0000259" key="14">
    <source>
        <dbReference type="Pfam" id="PF08441"/>
    </source>
</evidence>
<feature type="repeat" description="FG-GAP" evidence="12">
    <location>
        <begin position="30"/>
        <end position="91"/>
    </location>
</feature>
<keyword evidence="18" id="KW-1185">Reference proteome</keyword>
<feature type="chain" id="PRO_5045000682" description="Integrin alpha-PS1" evidence="13">
    <location>
        <begin position="25"/>
        <end position="1050"/>
    </location>
</feature>
<feature type="repeat" description="FG-GAP" evidence="12">
    <location>
        <begin position="299"/>
        <end position="358"/>
    </location>
</feature>
<comment type="subcellular location">
    <subcellularLocation>
        <location evidence="1 13">Membrane</location>
        <topology evidence="1 13">Single-pass type I membrane protein</topology>
    </subcellularLocation>
</comment>
<dbReference type="PANTHER" id="PTHR23220:SF122">
    <property type="entry name" value="INTEGRIN ALPHA-PS1"/>
    <property type="match status" value="1"/>
</dbReference>
<feature type="domain" description="Integrin alpha first immunoglubulin-like" evidence="14">
    <location>
        <begin position="468"/>
        <end position="635"/>
    </location>
</feature>
<dbReference type="SUPFAM" id="SSF69179">
    <property type="entry name" value="Integrin domains"/>
    <property type="match status" value="3"/>
</dbReference>
<dbReference type="Pfam" id="PF01839">
    <property type="entry name" value="FG-GAP"/>
    <property type="match status" value="2"/>
</dbReference>
<keyword evidence="8 13" id="KW-0401">Integrin</keyword>
<keyword evidence="7 13" id="KW-1133">Transmembrane helix</keyword>
<protein>
    <recommendedName>
        <fullName evidence="19">Integrin alpha-PS1</fullName>
    </recommendedName>
</protein>
<dbReference type="SMART" id="SM00191">
    <property type="entry name" value="Int_alpha"/>
    <property type="match status" value="5"/>
</dbReference>
<dbReference type="Pfam" id="PF20806">
    <property type="entry name" value="Integrin_A_Ig_3"/>
    <property type="match status" value="1"/>
</dbReference>
<evidence type="ECO:0000256" key="2">
    <source>
        <dbReference type="ARBA" id="ARBA00008054"/>
    </source>
</evidence>
<dbReference type="InterPro" id="IPR018184">
    <property type="entry name" value="Integrin_alpha_C_CS"/>
</dbReference>
<dbReference type="Gene3D" id="2.60.40.1510">
    <property type="entry name" value="ntegrin, alpha v. Chain A, domain 3"/>
    <property type="match status" value="1"/>
</dbReference>
<organism evidence="17 18">
    <name type="scientific">Orchesella dallaii</name>
    <dbReference type="NCBI Taxonomy" id="48710"/>
    <lineage>
        <taxon>Eukaryota</taxon>
        <taxon>Metazoa</taxon>
        <taxon>Ecdysozoa</taxon>
        <taxon>Arthropoda</taxon>
        <taxon>Hexapoda</taxon>
        <taxon>Collembola</taxon>
        <taxon>Entomobryomorpha</taxon>
        <taxon>Entomobryoidea</taxon>
        <taxon>Orchesellidae</taxon>
        <taxon>Orchesellinae</taxon>
        <taxon>Orchesella</taxon>
    </lineage>
</organism>
<evidence type="ECO:0000256" key="9">
    <source>
        <dbReference type="ARBA" id="ARBA00023136"/>
    </source>
</evidence>
<dbReference type="Proteomes" id="UP001642540">
    <property type="component" value="Unassembled WGS sequence"/>
</dbReference>
<dbReference type="InterPro" id="IPR000413">
    <property type="entry name" value="Integrin_alpha"/>
</dbReference>
<keyword evidence="3 13" id="KW-0812">Transmembrane</keyword>
<evidence type="ECO:0000256" key="4">
    <source>
        <dbReference type="ARBA" id="ARBA00022729"/>
    </source>
</evidence>
<dbReference type="PANTHER" id="PTHR23220">
    <property type="entry name" value="INTEGRIN ALPHA"/>
    <property type="match status" value="1"/>
</dbReference>
<reference evidence="17 18" key="1">
    <citation type="submission" date="2024-08" db="EMBL/GenBank/DDBJ databases">
        <authorList>
            <person name="Cucini C."/>
            <person name="Frati F."/>
        </authorList>
    </citation>
    <scope>NUCLEOTIDE SEQUENCE [LARGE SCALE GENOMIC DNA]</scope>
</reference>
<evidence type="ECO:0000259" key="15">
    <source>
        <dbReference type="Pfam" id="PF20805"/>
    </source>
</evidence>
<comment type="caution">
    <text evidence="17">The sequence shown here is derived from an EMBL/GenBank/DDBJ whole genome shotgun (WGS) entry which is preliminary data.</text>
</comment>
<evidence type="ECO:0000256" key="7">
    <source>
        <dbReference type="ARBA" id="ARBA00022989"/>
    </source>
</evidence>
<keyword evidence="10 13" id="KW-0675">Receptor</keyword>
<dbReference type="InterPro" id="IPR013519">
    <property type="entry name" value="Int_alpha_beta-p"/>
</dbReference>
<dbReference type="Gene3D" id="2.130.10.130">
    <property type="entry name" value="Integrin alpha, N-terminal"/>
    <property type="match status" value="1"/>
</dbReference>
<dbReference type="InterPro" id="IPR013649">
    <property type="entry name" value="Integrin_alpha_Ig-like_1"/>
</dbReference>
<evidence type="ECO:0000256" key="8">
    <source>
        <dbReference type="ARBA" id="ARBA00023037"/>
    </source>
</evidence>
<dbReference type="PROSITE" id="PS00242">
    <property type="entry name" value="INTEGRIN_ALPHA"/>
    <property type="match status" value="1"/>
</dbReference>
<feature type="repeat" description="FG-GAP" evidence="12">
    <location>
        <begin position="421"/>
        <end position="483"/>
    </location>
</feature>
<evidence type="ECO:0000313" key="17">
    <source>
        <dbReference type="EMBL" id="CAL8082555.1"/>
    </source>
</evidence>
<feature type="transmembrane region" description="Helical" evidence="13">
    <location>
        <begin position="1006"/>
        <end position="1028"/>
    </location>
</feature>
<evidence type="ECO:0000313" key="18">
    <source>
        <dbReference type="Proteomes" id="UP001642540"/>
    </source>
</evidence>
<keyword evidence="5" id="KW-0677">Repeat</keyword>
<dbReference type="PRINTS" id="PR01185">
    <property type="entry name" value="INTEGRINA"/>
</dbReference>
<keyword evidence="11" id="KW-0325">Glycoprotein</keyword>
<evidence type="ECO:0000256" key="5">
    <source>
        <dbReference type="ARBA" id="ARBA00022737"/>
    </source>
</evidence>
<proteinExistence type="inferred from homology"/>
<evidence type="ECO:0000256" key="13">
    <source>
        <dbReference type="RuleBase" id="RU003762"/>
    </source>
</evidence>
<dbReference type="Pfam" id="PF08441">
    <property type="entry name" value="Integrin_A_Ig_1"/>
    <property type="match status" value="1"/>
</dbReference>
<accession>A0ABP1PYD9</accession>
<sequence length="1050" mass="117031">MGSQVLFLLIVTLFQFLSDDGVLSFNLEPKLPVIKRGEPSSYFGFSVAQHSTSDGTPWILVGAPLGQNLQPQTNRSGALYKCPISSYEGDCEQVITDGKRDPSTGFYDDRFMEQNELSPPLDDELKDGQWMGVNVRSQGPGRKVMVCAHRYVNQGKDFRWGLGLCHFLTQYLEYDQTLEPCRNKVRRALEDYGYCQAGTSADILEDDTALMGAPGAYTCRGMVFGISVSDDYLNKDRNHYHTPLLENSPIDKYSYLGMSVSGGKFFGDHYSYVTGAPKAALGSGQVFFFMKGGDPGTLRVEGFLTGEGFAFSYGYELATLDINGDNKTDLVVGAPFYMDSKQAGGAAYVYLNDDGFRPDHPYVRLTGTRESRFGLALSTAGDLNRDGFDDLAVGAPYSFDGTGAVYIYLGSKDGIIREPSQVIKGAEYYPNMLTFGYSLSGGTDLDRNDYPDLLVGAYDSASVVLLRARPIIDVVTNVYGNLSNIDPNGHGCSAFPNSNQTCFSFIACFEITGISQVRATSLRVEYRIEAETFVEGKKFSRVAFYNGRRDRPQVVNQTVTMRRSGELNKYCSNETVFIKEGTKDIQSPIAFKLTYTLIQREPVYIPNNPTLPNIQNYPILNQQEASKVFLANFEKDCGENDLCESDLHVNAVPELETDSSNQYLLVLGRDTVFVLNISLANFGEPAYEASLYVSHPKSMSYIGQDAELQKKGLGCTPFNASMVSCPLGNPYKKQADFRYLRLRFDAGNLKDIETKLEFDVWVNSTSIDDELNNHKTVTATVIKMAELSIAGTGEPEKLFYVYGGNVIGESAIKSLAEIGPRVTHQYEVWNAGPWKASYFNVDIWWPHQVENGKAQGKWLLYPEAAPVLDGDGQCFLPNDVTDILHLRTKRETETIIASQKERGADGKFKTYVEMNCVRGSAKCFKIECIIRNLLPRESAVIKIHSRLWNATLVEDYPTVDEVRIRSKAQIRISEEIRQDTGNDVAQALTTCFPDLKLKVELEGIAWWIYAVSILVGIFVLALIVYCLYKTGFFKRRRPEPTHTARVSSRS</sequence>
<dbReference type="Pfam" id="PF20805">
    <property type="entry name" value="Integrin_A_Ig_2"/>
    <property type="match status" value="1"/>
</dbReference>
<comment type="similarity">
    <text evidence="2 13">Belongs to the integrin alpha chain family.</text>
</comment>
<dbReference type="InterPro" id="IPR028994">
    <property type="entry name" value="Integrin_alpha_N"/>
</dbReference>
<dbReference type="PROSITE" id="PS51470">
    <property type="entry name" value="FG_GAP"/>
    <property type="match status" value="4"/>
</dbReference>
<evidence type="ECO:0008006" key="19">
    <source>
        <dbReference type="Google" id="ProtNLM"/>
    </source>
</evidence>
<evidence type="ECO:0000256" key="12">
    <source>
        <dbReference type="PROSITE-ProRule" id="PRU00803"/>
    </source>
</evidence>
<evidence type="ECO:0000259" key="16">
    <source>
        <dbReference type="Pfam" id="PF20806"/>
    </source>
</evidence>
<evidence type="ECO:0000256" key="10">
    <source>
        <dbReference type="ARBA" id="ARBA00023170"/>
    </source>
</evidence>
<evidence type="ECO:0000256" key="3">
    <source>
        <dbReference type="ARBA" id="ARBA00022692"/>
    </source>
</evidence>
<keyword evidence="6 13" id="KW-0130">Cell adhesion</keyword>